<evidence type="ECO:0000313" key="2">
    <source>
        <dbReference type="Proteomes" id="UP000063308"/>
    </source>
</evidence>
<dbReference type="Proteomes" id="UP000063308">
    <property type="component" value="Chromosome"/>
</dbReference>
<name>A0A0E4FUT5_9BRAD</name>
<dbReference type="AlphaFoldDB" id="A0A0E4FUT5"/>
<accession>A0A0E4FUT5</accession>
<proteinExistence type="predicted"/>
<organism evidence="1 2">
    <name type="scientific">Bradyrhizobium diazoefficiens</name>
    <dbReference type="NCBI Taxonomy" id="1355477"/>
    <lineage>
        <taxon>Bacteria</taxon>
        <taxon>Pseudomonadati</taxon>
        <taxon>Pseudomonadota</taxon>
        <taxon>Alphaproteobacteria</taxon>
        <taxon>Hyphomicrobiales</taxon>
        <taxon>Nitrobacteraceae</taxon>
        <taxon>Bradyrhizobium</taxon>
    </lineage>
</organism>
<dbReference type="EMBL" id="AP014685">
    <property type="protein sequence ID" value="BAR58143.1"/>
    <property type="molecule type" value="Genomic_DNA"/>
</dbReference>
<gene>
    <name evidence="1" type="ORF">NK6_4984</name>
</gene>
<sequence length="43" mass="4700">MGKGFLIAATILATAIAIDQIYNFGIYTDHALAMLRHIRHSLG</sequence>
<protein>
    <submittedName>
        <fullName evidence="1">Uncharacterized protein</fullName>
    </submittedName>
</protein>
<reference evidence="1 2" key="1">
    <citation type="submission" date="2014-11" db="EMBL/GenBank/DDBJ databases">
        <title>Symbiosis island explosion on the genome of extra-slow-growing strains of soybean bradyrhizobia with massive insertion sequences.</title>
        <authorList>
            <person name="Iida T."/>
            <person name="Minamisawa K."/>
        </authorList>
    </citation>
    <scope>NUCLEOTIDE SEQUENCE [LARGE SCALE GENOMIC DNA]</scope>
    <source>
        <strain evidence="1 2">NK6</strain>
    </source>
</reference>
<evidence type="ECO:0000313" key="1">
    <source>
        <dbReference type="EMBL" id="BAR58143.1"/>
    </source>
</evidence>